<organism evidence="1 2">
    <name type="scientific">Nitrobacter winogradskyi (strain ATCC 25391 / DSM 10237 / CIP 104748 / NCIMB 11846 / Nb-255)</name>
    <dbReference type="NCBI Taxonomy" id="323098"/>
    <lineage>
        <taxon>Bacteria</taxon>
        <taxon>Pseudomonadati</taxon>
        <taxon>Pseudomonadota</taxon>
        <taxon>Alphaproteobacteria</taxon>
        <taxon>Hyphomicrobiales</taxon>
        <taxon>Nitrobacteraceae</taxon>
        <taxon>Nitrobacter</taxon>
    </lineage>
</organism>
<evidence type="ECO:0000313" key="2">
    <source>
        <dbReference type="Proteomes" id="UP000002531"/>
    </source>
</evidence>
<proteinExistence type="predicted"/>
<gene>
    <name evidence="1" type="ordered locus">Nwi_2304</name>
</gene>
<keyword evidence="2" id="KW-1185">Reference proteome</keyword>
<dbReference type="AlphaFoldDB" id="Q3SQ83"/>
<dbReference type="EMBL" id="CP000115">
    <property type="protein sequence ID" value="ABA05558.1"/>
    <property type="molecule type" value="Genomic_DNA"/>
</dbReference>
<dbReference type="HOGENOM" id="CLU_1049015_0_0_5"/>
<dbReference type="Proteomes" id="UP000002531">
    <property type="component" value="Chromosome"/>
</dbReference>
<name>Q3SQ83_NITWN</name>
<sequence>MRTFSSTPRAQIPLHSDSATLWQSTWLRKLPCPSCLRPRRSVSCLSRKGGASLPLTRQKSGSKLLFSYVNSLSNRTRTICCLWLMTETIASNQDIETGHGNRDMYRADRPRPRQGMGGLFFPNPMLRALSFLIEVRNEALDCCFDAFSSREPVIHPRVEPKDMLRSKTLWMRHDCTAHGSSNVLSPASPVATELEGGDHFFLNGRDRDTQAAGDLRIGHAVDLAEKKDALGATRQRLQRAQQRVEIHPARDGILRADYAPMHLLA</sequence>
<evidence type="ECO:0000313" key="1">
    <source>
        <dbReference type="EMBL" id="ABA05558.1"/>
    </source>
</evidence>
<accession>Q3SQ83</accession>
<reference evidence="1 2" key="1">
    <citation type="journal article" date="2006" name="Appl. Environ. Microbiol.">
        <title>Genome sequence of the chemolithoautotrophic nitrite-oxidizing bacterium Nitrobacter winogradskyi Nb-255.</title>
        <authorList>
            <person name="Starkenburg S.R."/>
            <person name="Chain P.S."/>
            <person name="Sayavedra-Soto L.A."/>
            <person name="Hauser L."/>
            <person name="Land M.L."/>
            <person name="Larimer F.W."/>
            <person name="Malfatti S.A."/>
            <person name="Klotz M.G."/>
            <person name="Bottomley P.J."/>
            <person name="Arp D.J."/>
            <person name="Hickey W.J."/>
        </authorList>
    </citation>
    <scope>NUCLEOTIDE SEQUENCE [LARGE SCALE GENOMIC DNA]</scope>
    <source>
        <strain evidence="2">ATCC 25391 / DSM 10237 / CIP 104748 / NCIMB 11846 / Nb-255</strain>
    </source>
</reference>
<dbReference type="KEGG" id="nwi:Nwi_2304"/>
<protein>
    <submittedName>
        <fullName evidence="1">Uncharacterized protein</fullName>
    </submittedName>
</protein>